<evidence type="ECO:0000313" key="1">
    <source>
        <dbReference type="EMBL" id="ABI54187.1"/>
    </source>
</evidence>
<reference evidence="1" key="1">
    <citation type="submission" date="2006-07" db="EMBL/GenBank/DDBJ databases">
        <title>Catharanthus roseus CrT-DNA (CrT1) fragment contains sequence homologous to pRiA4 TL-DNA ORF6, ORF7, ORF8 and ORF9.</title>
        <authorList>
            <person name="Sen J."/>
            <person name="Batra J."/>
            <person name="Jaggi M."/>
        </authorList>
    </citation>
    <scope>NUCLEOTIDE SEQUENCE</scope>
    <source>
        <strain evidence="1">CrT1</strain>
    </source>
</reference>
<name>C6YBA2_CATRO</name>
<organism evidence="1">
    <name type="scientific">Catharanthus roseus</name>
    <name type="common">Madagascar periwinkle</name>
    <name type="synonym">Vinca rosea</name>
    <dbReference type="NCBI Taxonomy" id="4058"/>
    <lineage>
        <taxon>Eukaryota</taxon>
        <taxon>Viridiplantae</taxon>
        <taxon>Streptophyta</taxon>
        <taxon>Embryophyta</taxon>
        <taxon>Tracheophyta</taxon>
        <taxon>Spermatophyta</taxon>
        <taxon>Magnoliopsida</taxon>
        <taxon>eudicotyledons</taxon>
        <taxon>Gunneridae</taxon>
        <taxon>Pentapetalae</taxon>
        <taxon>asterids</taxon>
        <taxon>lamiids</taxon>
        <taxon>Gentianales</taxon>
        <taxon>Apocynaceae</taxon>
        <taxon>Rauvolfioideae</taxon>
        <taxon>Vinceae</taxon>
        <taxon>Catharanthinae</taxon>
        <taxon>Catharanthus</taxon>
    </lineage>
</organism>
<proteinExistence type="predicted"/>
<dbReference type="AlphaFoldDB" id="C6YBA2"/>
<accession>C6YBA2</accession>
<sequence length="86" mass="9755">MKARCNLEHQRHVFNGFCKSVVEHPIRPALLISQEPFAELIIADKGLRNCTVQVDSTTWMGDGKRGETWALIWKIHHAATQDCLGE</sequence>
<protein>
    <submittedName>
        <fullName evidence="1">Uncharacterized protein</fullName>
    </submittedName>
</protein>
<dbReference type="EMBL" id="DQ852611">
    <property type="protein sequence ID" value="ABI54187.1"/>
    <property type="molecule type" value="Genomic_DNA"/>
</dbReference>